<dbReference type="AlphaFoldDB" id="A0A2U1K3B4"/>
<keyword evidence="2" id="KW-0813">Transport</keyword>
<evidence type="ECO:0000256" key="2">
    <source>
        <dbReference type="ARBA" id="ARBA00022448"/>
    </source>
</evidence>
<dbReference type="Pfam" id="PF00209">
    <property type="entry name" value="SNF"/>
    <property type="match status" value="2"/>
</dbReference>
<feature type="transmembrane region" description="Helical" evidence="6">
    <location>
        <begin position="265"/>
        <end position="283"/>
    </location>
</feature>
<evidence type="ECO:0000313" key="8">
    <source>
        <dbReference type="Proteomes" id="UP000245998"/>
    </source>
</evidence>
<evidence type="ECO:0000256" key="4">
    <source>
        <dbReference type="ARBA" id="ARBA00022989"/>
    </source>
</evidence>
<feature type="transmembrane region" description="Helical" evidence="6">
    <location>
        <begin position="85"/>
        <end position="114"/>
    </location>
</feature>
<feature type="transmembrane region" description="Helical" evidence="6">
    <location>
        <begin position="177"/>
        <end position="199"/>
    </location>
</feature>
<dbReference type="GO" id="GO:0016020">
    <property type="term" value="C:membrane"/>
    <property type="evidence" value="ECO:0007669"/>
    <property type="project" value="UniProtKB-SubCell"/>
</dbReference>
<dbReference type="InterPro" id="IPR037272">
    <property type="entry name" value="SNS_sf"/>
</dbReference>
<name>A0A2U1K3B4_9BACI</name>
<dbReference type="NCBIfam" id="NF037979">
    <property type="entry name" value="Na_transp"/>
    <property type="match status" value="1"/>
</dbReference>
<feature type="transmembrane region" description="Helical" evidence="6">
    <location>
        <begin position="12"/>
        <end position="31"/>
    </location>
</feature>
<sequence>MESRGQWGTRAGFVLAAVGSAIGLGNIWRFPAVAYENGGGAFFIPYLIALLTAGIPILIMEFTLGHKYQGSAPLTFRRMNKKLEWLGWWQIFIAFVISTYYAVIVAWAISYAVFSFNLAWGSDTESFLFKNYLKAAPAGEVGSLVPGVLIPLVLVWAVALFFLVRGIKKGIEIANRIFIPLLVVVFLIIVIRAVTLDGASLGLQAFFEPDWSRIFKGEVWVAAYGQIFFSLSIAFAIMITYASYLPRKSDIVNNAFITGLSNSGFELLAGIGVFAALGFMASVSGVPVKEVVAGGIGLAFVVFPQIINEFPIWNGFFGLLFFLSLVLAGITSLISILETYISGVSDKFGISRKKSVFIGGGLAAIVSLLFATNGGINFLDAVDYFINQFGIAFVGLVEVIIIAWFLRKLTDLKEHANAISDMRVGTWWNICLGIITPLILGYMLFDLFKTNLLKQFKTETGTGNYGGYSDSFILYSGWSVVIGVIVLGIIVSLTKWNRSTLDQHREDE</sequence>
<feature type="transmembrane region" description="Helical" evidence="6">
    <location>
        <begin position="385"/>
        <end position="406"/>
    </location>
</feature>
<feature type="transmembrane region" description="Helical" evidence="6">
    <location>
        <begin position="472"/>
        <end position="493"/>
    </location>
</feature>
<evidence type="ECO:0000256" key="5">
    <source>
        <dbReference type="ARBA" id="ARBA00023136"/>
    </source>
</evidence>
<dbReference type="PRINTS" id="PR00176">
    <property type="entry name" value="NANEUSMPORT"/>
</dbReference>
<dbReference type="RefSeq" id="WP_116554364.1">
    <property type="nucleotide sequence ID" value="NZ_QCZG01000013.1"/>
</dbReference>
<dbReference type="Proteomes" id="UP000245998">
    <property type="component" value="Unassembled WGS sequence"/>
</dbReference>
<organism evidence="7 8">
    <name type="scientific">Pueribacillus theae</name>
    <dbReference type="NCBI Taxonomy" id="2171751"/>
    <lineage>
        <taxon>Bacteria</taxon>
        <taxon>Bacillati</taxon>
        <taxon>Bacillota</taxon>
        <taxon>Bacilli</taxon>
        <taxon>Bacillales</taxon>
        <taxon>Bacillaceae</taxon>
        <taxon>Pueribacillus</taxon>
    </lineage>
</organism>
<feature type="transmembrane region" description="Helical" evidence="6">
    <location>
        <begin position="356"/>
        <end position="379"/>
    </location>
</feature>
<evidence type="ECO:0000256" key="3">
    <source>
        <dbReference type="ARBA" id="ARBA00022692"/>
    </source>
</evidence>
<comment type="caution">
    <text evidence="7">The sequence shown here is derived from an EMBL/GenBank/DDBJ whole genome shotgun (WGS) entry which is preliminary data.</text>
</comment>
<feature type="transmembrane region" description="Helical" evidence="6">
    <location>
        <begin position="427"/>
        <end position="445"/>
    </location>
</feature>
<comment type="subcellular location">
    <subcellularLocation>
        <location evidence="1">Membrane</location>
        <topology evidence="1">Multi-pass membrane protein</topology>
    </subcellularLocation>
</comment>
<feature type="transmembrane region" description="Helical" evidence="6">
    <location>
        <begin position="219"/>
        <end position="244"/>
    </location>
</feature>
<dbReference type="PANTHER" id="PTHR42948:SF1">
    <property type="entry name" value="TRANSPORTER"/>
    <property type="match status" value="1"/>
</dbReference>
<keyword evidence="5 6" id="KW-0472">Membrane</keyword>
<proteinExistence type="predicted"/>
<dbReference type="SUPFAM" id="SSF161070">
    <property type="entry name" value="SNF-like"/>
    <property type="match status" value="1"/>
</dbReference>
<dbReference type="EMBL" id="QCZG01000013">
    <property type="protein sequence ID" value="PWA12006.1"/>
    <property type="molecule type" value="Genomic_DNA"/>
</dbReference>
<gene>
    <name evidence="7" type="ORF">DCC39_07945</name>
</gene>
<evidence type="ECO:0000313" key="7">
    <source>
        <dbReference type="EMBL" id="PWA12006.1"/>
    </source>
</evidence>
<reference evidence="7 8" key="1">
    <citation type="submission" date="2018-04" db="EMBL/GenBank/DDBJ databases">
        <title>Camelliibacillus theae gen. nov., sp. nov., isolated from Pu'er tea.</title>
        <authorList>
            <person name="Niu L."/>
        </authorList>
    </citation>
    <scope>NUCLEOTIDE SEQUENCE [LARGE SCALE GENOMIC DNA]</scope>
    <source>
        <strain evidence="7 8">T8</strain>
    </source>
</reference>
<evidence type="ECO:0000256" key="6">
    <source>
        <dbReference type="SAM" id="Phobius"/>
    </source>
</evidence>
<accession>A0A2U1K3B4</accession>
<dbReference type="OrthoDB" id="9762833at2"/>
<dbReference type="PROSITE" id="PS50267">
    <property type="entry name" value="NA_NEUROTRAN_SYMP_3"/>
    <property type="match status" value="1"/>
</dbReference>
<keyword evidence="8" id="KW-1185">Reference proteome</keyword>
<protein>
    <submittedName>
        <fullName evidence="7">Sodium-dependent transporter</fullName>
    </submittedName>
</protein>
<feature type="transmembrane region" description="Helical" evidence="6">
    <location>
        <begin position="43"/>
        <end position="64"/>
    </location>
</feature>
<keyword evidence="4 6" id="KW-1133">Transmembrane helix</keyword>
<evidence type="ECO:0000256" key="1">
    <source>
        <dbReference type="ARBA" id="ARBA00004141"/>
    </source>
</evidence>
<keyword evidence="3 6" id="KW-0812">Transmembrane</keyword>
<feature type="transmembrane region" description="Helical" evidence="6">
    <location>
        <begin position="144"/>
        <end position="165"/>
    </location>
</feature>
<feature type="transmembrane region" description="Helical" evidence="6">
    <location>
        <begin position="312"/>
        <end position="336"/>
    </location>
</feature>
<dbReference type="InterPro" id="IPR000175">
    <property type="entry name" value="Na/ntran_symport"/>
</dbReference>
<dbReference type="PANTHER" id="PTHR42948">
    <property type="entry name" value="TRANSPORTER"/>
    <property type="match status" value="1"/>
</dbReference>
<dbReference type="CDD" id="cd10334">
    <property type="entry name" value="SLC6sbd_u1"/>
    <property type="match status" value="1"/>
</dbReference>